<dbReference type="GO" id="GO:0004673">
    <property type="term" value="F:protein histidine kinase activity"/>
    <property type="evidence" value="ECO:0007669"/>
    <property type="project" value="UniProtKB-EC"/>
</dbReference>
<protein>
    <submittedName>
        <fullName evidence="1">Chemotaxis protein CheA</fullName>
        <ecNumber evidence="1">2.7.13.3</ecNumber>
    </submittedName>
</protein>
<dbReference type="EC" id="2.7.13.3" evidence="1"/>
<evidence type="ECO:0000313" key="2">
    <source>
        <dbReference type="Proteomes" id="UP000254346"/>
    </source>
</evidence>
<gene>
    <name evidence="1" type="primary">cheA_2</name>
    <name evidence="1" type="ORF">NCTC8256_02693</name>
</gene>
<accession>A0A379VQ61</accession>
<keyword evidence="1" id="KW-0808">Transferase</keyword>
<name>A0A379VQ61_SALET</name>
<dbReference type="Proteomes" id="UP000254346">
    <property type="component" value="Unassembled WGS sequence"/>
</dbReference>
<dbReference type="EMBL" id="UGXR01000001">
    <property type="protein sequence ID" value="SUH08745.1"/>
    <property type="molecule type" value="Genomic_DNA"/>
</dbReference>
<evidence type="ECO:0000313" key="1">
    <source>
        <dbReference type="EMBL" id="SUH08745.1"/>
    </source>
</evidence>
<organism evidence="1 2">
    <name type="scientific">Salmonella enterica I</name>
    <dbReference type="NCBI Taxonomy" id="59201"/>
    <lineage>
        <taxon>Bacteria</taxon>
        <taxon>Pseudomonadati</taxon>
        <taxon>Pseudomonadota</taxon>
        <taxon>Gammaproteobacteria</taxon>
        <taxon>Enterobacterales</taxon>
        <taxon>Enterobacteriaceae</taxon>
        <taxon>Salmonella</taxon>
    </lineage>
</organism>
<proteinExistence type="predicted"/>
<reference evidence="1 2" key="1">
    <citation type="submission" date="2018-06" db="EMBL/GenBank/DDBJ databases">
        <authorList>
            <consortium name="Pathogen Informatics"/>
            <person name="Doyle S."/>
        </authorList>
    </citation>
    <scope>NUCLEOTIDE SEQUENCE [LARGE SCALE GENOMIC DNA]</scope>
    <source>
        <strain evidence="1 2">NCTC8256</strain>
    </source>
</reference>
<dbReference type="AlphaFoldDB" id="A0A379VQ61"/>
<sequence>MSIRMMPMEYVFSRFPRLVRDLAGKLGKQVELTLVGAPLNLIKA</sequence>